<accession>A0AAE0YP48</accession>
<gene>
    <name evidence="1" type="ORF">RRG08_047567</name>
</gene>
<sequence length="146" mass="16094">MGLVSSVNFVFRLNKEIIYNAHVRNLHFSGARISGGEHPANNDYYSLVTASVRAEKLSVWPATGGSFVGNTACLGKLQDAIPVFNKLLFLIVRSSTLHMRFEFCPGPYTLCLDIDFEFCPGPYTLCLDIDFEFGGGCSNNETSARN</sequence>
<evidence type="ECO:0000313" key="2">
    <source>
        <dbReference type="Proteomes" id="UP001283361"/>
    </source>
</evidence>
<keyword evidence="2" id="KW-1185">Reference proteome</keyword>
<organism evidence="1 2">
    <name type="scientific">Elysia crispata</name>
    <name type="common">lettuce slug</name>
    <dbReference type="NCBI Taxonomy" id="231223"/>
    <lineage>
        <taxon>Eukaryota</taxon>
        <taxon>Metazoa</taxon>
        <taxon>Spiralia</taxon>
        <taxon>Lophotrochozoa</taxon>
        <taxon>Mollusca</taxon>
        <taxon>Gastropoda</taxon>
        <taxon>Heterobranchia</taxon>
        <taxon>Euthyneura</taxon>
        <taxon>Panpulmonata</taxon>
        <taxon>Sacoglossa</taxon>
        <taxon>Placobranchoidea</taxon>
        <taxon>Plakobranchidae</taxon>
        <taxon>Elysia</taxon>
    </lineage>
</organism>
<name>A0AAE0YP48_9GAST</name>
<evidence type="ECO:0000313" key="1">
    <source>
        <dbReference type="EMBL" id="KAK3752795.1"/>
    </source>
</evidence>
<comment type="caution">
    <text evidence="1">The sequence shown here is derived from an EMBL/GenBank/DDBJ whole genome shotgun (WGS) entry which is preliminary data.</text>
</comment>
<dbReference type="AlphaFoldDB" id="A0AAE0YP48"/>
<reference evidence="1" key="1">
    <citation type="journal article" date="2023" name="G3 (Bethesda)">
        <title>A reference genome for the long-term kleptoplast-retaining sea slug Elysia crispata morphotype clarki.</title>
        <authorList>
            <person name="Eastman K.E."/>
            <person name="Pendleton A.L."/>
            <person name="Shaikh M.A."/>
            <person name="Suttiyut T."/>
            <person name="Ogas R."/>
            <person name="Tomko P."/>
            <person name="Gavelis G."/>
            <person name="Widhalm J.R."/>
            <person name="Wisecaver J.H."/>
        </authorList>
    </citation>
    <scope>NUCLEOTIDE SEQUENCE</scope>
    <source>
        <strain evidence="1">ECLA1</strain>
    </source>
</reference>
<protein>
    <submittedName>
        <fullName evidence="1">Uncharacterized protein</fullName>
    </submittedName>
</protein>
<dbReference type="EMBL" id="JAWDGP010005741">
    <property type="protein sequence ID" value="KAK3752795.1"/>
    <property type="molecule type" value="Genomic_DNA"/>
</dbReference>
<proteinExistence type="predicted"/>
<dbReference type="Proteomes" id="UP001283361">
    <property type="component" value="Unassembled WGS sequence"/>
</dbReference>